<dbReference type="Gene3D" id="3.20.20.100">
    <property type="entry name" value="NADP-dependent oxidoreductase domain"/>
    <property type="match status" value="1"/>
</dbReference>
<dbReference type="CDD" id="cd19081">
    <property type="entry name" value="AKR_AKR9C1"/>
    <property type="match status" value="1"/>
</dbReference>
<comment type="caution">
    <text evidence="4">The sequence shown here is derived from an EMBL/GenBank/DDBJ whole genome shotgun (WGS) entry which is preliminary data.</text>
</comment>
<reference evidence="4 5" key="1">
    <citation type="journal article" date="2023" name="BMC Biol.">
        <title>The compact genome of the sponge Oopsacas minuta (Hexactinellida) is lacking key metazoan core genes.</title>
        <authorList>
            <person name="Santini S."/>
            <person name="Schenkelaars Q."/>
            <person name="Jourda C."/>
            <person name="Duchesne M."/>
            <person name="Belahbib H."/>
            <person name="Rocher C."/>
            <person name="Selva M."/>
            <person name="Riesgo A."/>
            <person name="Vervoort M."/>
            <person name="Leys S.P."/>
            <person name="Kodjabachian L."/>
            <person name="Le Bivic A."/>
            <person name="Borchiellini C."/>
            <person name="Claverie J.M."/>
            <person name="Renard E."/>
        </authorList>
    </citation>
    <scope>NUCLEOTIDE SEQUENCE [LARGE SCALE GENOMIC DNA]</scope>
    <source>
        <strain evidence="4">SPO-2</strain>
    </source>
</reference>
<dbReference type="GO" id="GO:0005829">
    <property type="term" value="C:cytosol"/>
    <property type="evidence" value="ECO:0007669"/>
    <property type="project" value="UniProtKB-ARBA"/>
</dbReference>
<accession>A0AAV7KG11</accession>
<comment type="similarity">
    <text evidence="2">Belongs to the aldo/keto reductase family. Aldo/keto reductase 2 subfamily.</text>
</comment>
<dbReference type="Proteomes" id="UP001165289">
    <property type="component" value="Unassembled WGS sequence"/>
</dbReference>
<evidence type="ECO:0000313" key="4">
    <source>
        <dbReference type="EMBL" id="KAI6660247.1"/>
    </source>
</evidence>
<evidence type="ECO:0000256" key="2">
    <source>
        <dbReference type="ARBA" id="ARBA00038157"/>
    </source>
</evidence>
<keyword evidence="1" id="KW-0560">Oxidoreductase</keyword>
<evidence type="ECO:0000256" key="1">
    <source>
        <dbReference type="ARBA" id="ARBA00023002"/>
    </source>
</evidence>
<dbReference type="EMBL" id="JAKMXF010000036">
    <property type="protein sequence ID" value="KAI6660247.1"/>
    <property type="molecule type" value="Genomic_DNA"/>
</dbReference>
<dbReference type="Pfam" id="PF00248">
    <property type="entry name" value="Aldo_ket_red"/>
    <property type="match status" value="1"/>
</dbReference>
<gene>
    <name evidence="4" type="ORF">LOD99_10445</name>
</gene>
<sequence length="364" mass="40940">MASNYSLGYNFLGNSGLKVSNICLGTMSFGQGEGMRPGQADEALSHLIMDRFVELGGNFFDTANIYPIPLTGISESFLGKWLLKRQRDRYVIATKASGSMDKTDVNARGLSRKSLISAVEGSLNRLNTSYIDLFQTHVWDDATPLEETFRTLNDLVRIGKVRYVGVSNVLGWQLQKIVDTCKYMGLESVVSLQAQYNLLCRETEWELGDVCQREGVALLPWSPLKGGWLTGKIKRDQAPGSSECRIGWVNECEKGRANQSHPSYSQLASQENVWDMLEQMEKIASNHSRSVSQVALKWLLQRPAVPSIVVGVRTLQQLEDNMGAGDTNWNLSQEEMNELNKLSQPKIPYPYEMVWRMSGDRKRK</sequence>
<keyword evidence="5" id="KW-1185">Reference proteome</keyword>
<dbReference type="InterPro" id="IPR050523">
    <property type="entry name" value="AKR_Detox_Biosynth"/>
</dbReference>
<feature type="domain" description="NADP-dependent oxidoreductase" evidence="3">
    <location>
        <begin position="21"/>
        <end position="342"/>
    </location>
</feature>
<organism evidence="4 5">
    <name type="scientific">Oopsacas minuta</name>
    <dbReference type="NCBI Taxonomy" id="111878"/>
    <lineage>
        <taxon>Eukaryota</taxon>
        <taxon>Metazoa</taxon>
        <taxon>Porifera</taxon>
        <taxon>Hexactinellida</taxon>
        <taxon>Hexasterophora</taxon>
        <taxon>Lyssacinosida</taxon>
        <taxon>Leucopsacidae</taxon>
        <taxon>Oopsacas</taxon>
    </lineage>
</organism>
<dbReference type="InterPro" id="IPR023210">
    <property type="entry name" value="NADP_OxRdtase_dom"/>
</dbReference>
<dbReference type="GO" id="GO:0016491">
    <property type="term" value="F:oxidoreductase activity"/>
    <property type="evidence" value="ECO:0007669"/>
    <property type="project" value="UniProtKB-KW"/>
</dbReference>
<dbReference type="AlphaFoldDB" id="A0AAV7KG11"/>
<proteinExistence type="inferred from homology"/>
<name>A0AAV7KG11_9METZ</name>
<dbReference type="InterPro" id="IPR036812">
    <property type="entry name" value="NAD(P)_OxRdtase_dom_sf"/>
</dbReference>
<evidence type="ECO:0000259" key="3">
    <source>
        <dbReference type="Pfam" id="PF00248"/>
    </source>
</evidence>
<dbReference type="PANTHER" id="PTHR43364">
    <property type="entry name" value="NADH-SPECIFIC METHYLGLYOXAL REDUCTASE-RELATED"/>
    <property type="match status" value="1"/>
</dbReference>
<dbReference type="SUPFAM" id="SSF51430">
    <property type="entry name" value="NAD(P)-linked oxidoreductase"/>
    <property type="match status" value="1"/>
</dbReference>
<evidence type="ECO:0000313" key="5">
    <source>
        <dbReference type="Proteomes" id="UP001165289"/>
    </source>
</evidence>
<protein>
    <submittedName>
        <fullName evidence="4">Oxidoreductase YajO-like</fullName>
    </submittedName>
</protein>
<dbReference type="FunFam" id="3.20.20.100:FF:000004">
    <property type="entry name" value="Oxidoreductase, aldo/keto reductase"/>
    <property type="match status" value="1"/>
</dbReference>
<dbReference type="PANTHER" id="PTHR43364:SF4">
    <property type="entry name" value="NAD(P)-LINKED OXIDOREDUCTASE SUPERFAMILY PROTEIN"/>
    <property type="match status" value="1"/>
</dbReference>